<dbReference type="Gene3D" id="4.10.70.10">
    <property type="entry name" value="Disintegrin domain"/>
    <property type="match status" value="1"/>
</dbReference>
<protein>
    <recommendedName>
        <fullName evidence="2">Peptidase M12B propeptide domain-containing protein</fullName>
    </recommendedName>
</protein>
<name>A0A4X1T2Z7_PIG</name>
<accession>A0A4X1T2Z7</accession>
<dbReference type="PANTHER" id="PTHR11905">
    <property type="entry name" value="ADAM A DISINTEGRIN AND METALLOPROTEASE DOMAIN"/>
    <property type="match status" value="1"/>
</dbReference>
<dbReference type="Ensembl" id="ENSSSCT00070012318.1">
    <property type="protein sequence ID" value="ENSSSCP00070010128.1"/>
    <property type="gene ID" value="ENSSSCG00070006451.1"/>
</dbReference>
<evidence type="ECO:0000313" key="4">
    <source>
        <dbReference type="Proteomes" id="UP000314985"/>
    </source>
</evidence>
<dbReference type="Pfam" id="PF01562">
    <property type="entry name" value="Pep_M12B_propep"/>
    <property type="match status" value="1"/>
</dbReference>
<evidence type="ECO:0000259" key="2">
    <source>
        <dbReference type="Pfam" id="PF01562"/>
    </source>
</evidence>
<reference evidence="4" key="1">
    <citation type="submission" date="2017-08" db="EMBL/GenBank/DDBJ databases">
        <title>USMARCv1.0.</title>
        <authorList>
            <person name="Hannum G.I."/>
            <person name="Koren S."/>
            <person name="Schroeder S.G."/>
            <person name="Chin S.C."/>
            <person name="Nonneman D.J."/>
            <person name="Becker S.A."/>
            <person name="Rosen B.D."/>
            <person name="Bickhart D.M."/>
            <person name="Putnam N.H."/>
            <person name="Green R.E."/>
            <person name="Tuggle C.K."/>
            <person name="Liu H."/>
            <person name="Rohrer G.A."/>
            <person name="Warr A."/>
            <person name="Hall R."/>
            <person name="Kim K."/>
            <person name="Hume D.A."/>
            <person name="Talbot R."/>
            <person name="Chow W."/>
            <person name="Howe K."/>
            <person name="Schwartz A.S."/>
            <person name="Watson M."/>
            <person name="Archibald A.L."/>
            <person name="Phillippy A.M."/>
            <person name="Smith T.P.L."/>
        </authorList>
    </citation>
    <scope>NUCLEOTIDE SEQUENCE [LARGE SCALE GENOMIC DNA]</scope>
</reference>
<reference evidence="3" key="2">
    <citation type="submission" date="2025-08" db="UniProtKB">
        <authorList>
            <consortium name="Ensembl"/>
        </authorList>
    </citation>
    <scope>IDENTIFICATION</scope>
</reference>
<dbReference type="InterPro" id="IPR002870">
    <property type="entry name" value="Peptidase_M12B_N"/>
</dbReference>
<proteinExistence type="predicted"/>
<evidence type="ECO:0000256" key="1">
    <source>
        <dbReference type="ARBA" id="ARBA00023157"/>
    </source>
</evidence>
<evidence type="ECO:0000313" key="3">
    <source>
        <dbReference type="Ensembl" id="ENSSSCP00070010128.1"/>
    </source>
</evidence>
<keyword evidence="1" id="KW-1015">Disulfide bond</keyword>
<dbReference type="AlphaFoldDB" id="A0A4X1T2Z7"/>
<feature type="domain" description="Peptidase M12B propeptide" evidence="2">
    <location>
        <begin position="5"/>
        <end position="60"/>
    </location>
</feature>
<dbReference type="SUPFAM" id="SSF57552">
    <property type="entry name" value="Blood coagulation inhibitor (disintegrin)"/>
    <property type="match status" value="1"/>
</dbReference>
<organism evidence="3 4">
    <name type="scientific">Sus scrofa</name>
    <name type="common">Pig</name>
    <dbReference type="NCBI Taxonomy" id="9823"/>
    <lineage>
        <taxon>Eukaryota</taxon>
        <taxon>Metazoa</taxon>
        <taxon>Chordata</taxon>
        <taxon>Craniata</taxon>
        <taxon>Vertebrata</taxon>
        <taxon>Euteleostomi</taxon>
        <taxon>Mammalia</taxon>
        <taxon>Eutheria</taxon>
        <taxon>Laurasiatheria</taxon>
        <taxon>Artiodactyla</taxon>
        <taxon>Suina</taxon>
        <taxon>Suidae</taxon>
        <taxon>Sus</taxon>
    </lineage>
</organism>
<dbReference type="Proteomes" id="UP000314985">
    <property type="component" value="Unassembled WGS sequence"/>
</dbReference>
<dbReference type="InterPro" id="IPR036436">
    <property type="entry name" value="Disintegrin_dom_sf"/>
</dbReference>
<dbReference type="PANTHER" id="PTHR11905:SF140">
    <property type="entry name" value="A DISINTEGRIN AND METALLOPEPTIDASE DOMAIN 6-RELATED"/>
    <property type="match status" value="1"/>
</dbReference>
<sequence length="264" mass="29730">MPGWLSYSLHFGGQRHIIHMRPKKIFWPGHLLVMTQDDQGALQMDYPFIPSDCYYLGYLEEIPFSRVTVDTCYGGLRGFIKLDDLTYEINPMKESQRFEHVVSQIVADANAVGPMYPLGYKEEEDPLFSPEDASAAPRIAKAWQTIVVEIRRWTLGRPATVAPLRSVTATPAVPMNVGLHPEVLVVTCAVQTATIPTLDTLQPTQNICDLPEYCTGTERFCPGDVYLQDGTPLLRGGLLLSWKLHGPLHALQRDLWQKCCERCK</sequence>